<comment type="caution">
    <text evidence="1">The sequence shown here is derived from an EMBL/GenBank/DDBJ whole genome shotgun (WGS) entry which is preliminary data.</text>
</comment>
<proteinExistence type="predicted"/>
<gene>
    <name evidence="1" type="ORF">LTS18_002595</name>
</gene>
<accession>A0ACC3DDI5</accession>
<dbReference type="Proteomes" id="UP001186974">
    <property type="component" value="Unassembled WGS sequence"/>
</dbReference>
<sequence length="268" mass="29060">MPTNLENNPDDILNIKSKKAKKGLTAVDHSKMNYPPLRKSFFTVPSELQELSEDEVTDLRFQLGIKTRGRDVPPPVNSFAQCGLSLKVLDVLRNVLHFDTPTPIQQQAIPVISSGRDVLFCSKTGSGKTIAYLLPALRIIVDQPPHSGPVASPVALFLAPTRELATQIHGELKPFAKSFQPPLRSVVAVGGQPIKDDIAALKSSASSGGLSILVATPGRLVDLLSNPRVVNLSRVCYCVLDEADRMLDMGFTPQVNAIVAQIRPDRVL</sequence>
<evidence type="ECO:0000313" key="2">
    <source>
        <dbReference type="Proteomes" id="UP001186974"/>
    </source>
</evidence>
<reference evidence="1" key="1">
    <citation type="submission" date="2024-09" db="EMBL/GenBank/DDBJ databases">
        <title>Black Yeasts Isolated from many extreme environments.</title>
        <authorList>
            <person name="Coleine C."/>
            <person name="Stajich J.E."/>
            <person name="Selbmann L."/>
        </authorList>
    </citation>
    <scope>NUCLEOTIDE SEQUENCE</scope>
    <source>
        <strain evidence="1">CCFEE 5737</strain>
    </source>
</reference>
<dbReference type="EMBL" id="JAWDJW010006320">
    <property type="protein sequence ID" value="KAK3065632.1"/>
    <property type="molecule type" value="Genomic_DNA"/>
</dbReference>
<feature type="non-terminal residue" evidence="1">
    <location>
        <position position="268"/>
    </location>
</feature>
<organism evidence="1 2">
    <name type="scientific">Coniosporium uncinatum</name>
    <dbReference type="NCBI Taxonomy" id="93489"/>
    <lineage>
        <taxon>Eukaryota</taxon>
        <taxon>Fungi</taxon>
        <taxon>Dikarya</taxon>
        <taxon>Ascomycota</taxon>
        <taxon>Pezizomycotina</taxon>
        <taxon>Dothideomycetes</taxon>
        <taxon>Dothideomycetes incertae sedis</taxon>
        <taxon>Coniosporium</taxon>
    </lineage>
</organism>
<evidence type="ECO:0000313" key="1">
    <source>
        <dbReference type="EMBL" id="KAK3065632.1"/>
    </source>
</evidence>
<name>A0ACC3DDI5_9PEZI</name>
<keyword evidence="2" id="KW-1185">Reference proteome</keyword>
<protein>
    <submittedName>
        <fullName evidence="1">Uncharacterized protein</fullName>
    </submittedName>
</protein>